<keyword evidence="1" id="KW-0808">Transferase</keyword>
<dbReference type="EMBL" id="CP081303">
    <property type="protein sequence ID" value="QZE14772.1"/>
    <property type="molecule type" value="Genomic_DNA"/>
</dbReference>
<proteinExistence type="predicted"/>
<dbReference type="EC" id="2.4.1.25" evidence="1"/>
<name>A0AC61NPW3_9BACT</name>
<evidence type="ECO:0000313" key="1">
    <source>
        <dbReference type="EMBL" id="QZE14772.1"/>
    </source>
</evidence>
<sequence>MNKKQRYSGILMPISSLNGADDVGTIGVEAFRFVDYLCDLGVGVWQILPLGRTDGFNSPYQCYSSYAGNEFYIDLAFLHGRGWLNECPLKQDYFASNGEIDWDGVKCNKSVFLQQAFEGFRYQNQFASDGYLAFWQEHQLWLEDYSLFMALTQKYEGVTWSEWPEEIRDRVPNALAQAYNELEEVVLYHRFVQYVFFLEWELLHQYAMQRGVKIMGDLPLYVAFHSSDVWVHPNQFQLNSEYQMTEVGGVPPDDFNENGQHWGSPLFDWDVMAADQYQWWRSRLSFQLKLYDLLRIDHFRGLESYYSIKSIYLDGKVGVWNDARGDEMLSLLPSVMHEKIIAEDLGLIDEKVRSLRDKYHFDGMGVFQFAFDGNVHNVHLPMHYSDTCCAYIGTHDNATLISWYDELEIEQKKLMLEYIGVERLSFRAVARNMMQSHARGVIFQMQDILALGDEGRMNTPGTIDGNWIWRAKDKTLPIHDWLKKDIIRFARSKEVLS</sequence>
<reference evidence="1" key="1">
    <citation type="submission" date="2021-08" db="EMBL/GenBank/DDBJ databases">
        <title>Novel anaerobic bacterium isolated from sea squirt in East Sea, Republic of Korea.</title>
        <authorList>
            <person name="Nguyen T.H."/>
            <person name="Li Z."/>
            <person name="Lee Y.-J."/>
            <person name="Ko J."/>
            <person name="Kim S.-G."/>
        </authorList>
    </citation>
    <scope>NUCLEOTIDE SEQUENCE</scope>
    <source>
        <strain evidence="1">KCTC 25031</strain>
    </source>
</reference>
<evidence type="ECO:0000313" key="2">
    <source>
        <dbReference type="Proteomes" id="UP000826212"/>
    </source>
</evidence>
<dbReference type="Proteomes" id="UP000826212">
    <property type="component" value="Chromosome"/>
</dbReference>
<organism evidence="1 2">
    <name type="scientific">Halosquirtibacter laminarini</name>
    <dbReference type="NCBI Taxonomy" id="3374600"/>
    <lineage>
        <taxon>Bacteria</taxon>
        <taxon>Pseudomonadati</taxon>
        <taxon>Bacteroidota</taxon>
        <taxon>Bacteroidia</taxon>
        <taxon>Marinilabiliales</taxon>
        <taxon>Prolixibacteraceae</taxon>
        <taxon>Halosquirtibacter</taxon>
    </lineage>
</organism>
<keyword evidence="2" id="KW-1185">Reference proteome</keyword>
<keyword evidence="1" id="KW-0328">Glycosyltransferase</keyword>
<protein>
    <submittedName>
        <fullName evidence="1">4-alpha-glucanotransferase</fullName>
        <ecNumber evidence="1">2.4.1.25</ecNumber>
    </submittedName>
</protein>
<accession>A0AC61NPW3</accession>
<gene>
    <name evidence="1" type="primary">malQ</name>
    <name evidence="1" type="ORF">K4L44_02620</name>
</gene>